<gene>
    <name evidence="1" type="ORF">E0F98_15570</name>
</gene>
<evidence type="ECO:0000313" key="1">
    <source>
        <dbReference type="EMBL" id="TDE01006.1"/>
    </source>
</evidence>
<proteinExistence type="predicted"/>
<organism evidence="1 2">
    <name type="scientific">Flavobacterium hiemivividum</name>
    <dbReference type="NCBI Taxonomy" id="2541734"/>
    <lineage>
        <taxon>Bacteria</taxon>
        <taxon>Pseudomonadati</taxon>
        <taxon>Bacteroidota</taxon>
        <taxon>Flavobacteriia</taxon>
        <taxon>Flavobacteriales</taxon>
        <taxon>Flavobacteriaceae</taxon>
        <taxon>Flavobacterium</taxon>
    </lineage>
</organism>
<comment type="caution">
    <text evidence="1">The sequence shown here is derived from an EMBL/GenBank/DDBJ whole genome shotgun (WGS) entry which is preliminary data.</text>
</comment>
<dbReference type="Proteomes" id="UP000294597">
    <property type="component" value="Unassembled WGS sequence"/>
</dbReference>
<reference evidence="1 2" key="1">
    <citation type="submission" date="2019-03" db="EMBL/GenBank/DDBJ databases">
        <title>Flavobacterium TSA-D2 sp. nov., isolated from arctic soil.</title>
        <authorList>
            <person name="Chaudhary D.K."/>
        </authorList>
    </citation>
    <scope>NUCLEOTIDE SEQUENCE [LARGE SCALE GENOMIC DNA]</scope>
    <source>
        <strain evidence="1 2">TSA-D2</strain>
    </source>
</reference>
<protein>
    <submittedName>
        <fullName evidence="1">Uncharacterized protein</fullName>
    </submittedName>
</protein>
<evidence type="ECO:0000313" key="2">
    <source>
        <dbReference type="Proteomes" id="UP000294597"/>
    </source>
</evidence>
<dbReference type="EMBL" id="SMFO01000019">
    <property type="protein sequence ID" value="TDE01006.1"/>
    <property type="molecule type" value="Genomic_DNA"/>
</dbReference>
<dbReference type="RefSeq" id="WP_086452622.1">
    <property type="nucleotide sequence ID" value="NZ_SMFO01000019.1"/>
</dbReference>
<dbReference type="AlphaFoldDB" id="A0A4R5CM10"/>
<name>A0A4R5CM10_9FLAO</name>
<keyword evidence="2" id="KW-1185">Reference proteome</keyword>
<accession>A0A4R5CM10</accession>
<sequence length="215" mass="25613">MEDYLKKFRDRLRIMIILYTFCDPLEDKRSGKYGVFRSEIKIQALDFLLRYPDFLSMELMDLLDNNTSNDKEKIGKIIEAIYLDNEPELRVEEMEKFFHGAYESIDDVIAYLVSVGLITHESKKRSDGKTYDKIYYITYEGSNKIIGFLNDISAVEWYYDRCMLIKEYFGSFSGTELKSRQYRYGEYSNISYRSHIQNINSKVKLAYFQRFNKSL</sequence>